<sequence length="385" mass="41803">MPVHAEPLDTLRRRTSVKWRAYPDDVLPLFVAEMDFPLARPIGDAIRDAVDRSDTGYSSGGRELPHAFSSFAEKRWGWAVNPDHVRSTADVSMGILEVLRRVTQPGDSVVVTPPVYPPFYALIDEARTSVVRVPLLDDGASNALDLEGIDAAFAAGATAMVLCNPHNPLGYPHTPADLIALAEIAQRHDATIISDEIHAPLTHSDGHFTPFLTVSDAAREHGVSITSASKAWNLAGLKCALMITAAPRMHAVIDGMHDEVFWRTSHLGVQASIAAFREGESWLDDVISNLEANRRLLDDLLAESIPGSRYRQPVAGYLAWIDLRDAGWGDDPAAGILERAKVALTSGPAFGREGTGFARLNFGCSPEVLTEAIERIRAARLSDHD</sequence>
<keyword evidence="7" id="KW-0808">Transferase</keyword>
<dbReference type="InterPro" id="IPR004839">
    <property type="entry name" value="Aminotransferase_I/II_large"/>
</dbReference>
<comment type="similarity">
    <text evidence="5">Belongs to the class-II pyridoxal-phosphate-dependent aminotransferase family. MalY/PatB cystathionine beta-lyase subfamily.</text>
</comment>
<keyword evidence="8" id="KW-1185">Reference proteome</keyword>
<dbReference type="Proteomes" id="UP000244978">
    <property type="component" value="Unassembled WGS sequence"/>
</dbReference>
<proteinExistence type="inferred from homology"/>
<evidence type="ECO:0000256" key="2">
    <source>
        <dbReference type="ARBA" id="ARBA00012224"/>
    </source>
</evidence>
<evidence type="ECO:0000256" key="5">
    <source>
        <dbReference type="ARBA" id="ARBA00037974"/>
    </source>
</evidence>
<dbReference type="RefSeq" id="WP_108996941.1">
    <property type="nucleotide sequence ID" value="NZ_QEEX01000001.1"/>
</dbReference>
<dbReference type="PANTHER" id="PTHR43525:SF2">
    <property type="entry name" value="CYSTATHIONINE BETA-LYASE-RELATED"/>
    <property type="match status" value="1"/>
</dbReference>
<dbReference type="AlphaFoldDB" id="A0A2U1SZ71"/>
<organism evidence="7 8">
    <name type="scientific">Homoserinimonas hongtaonis</name>
    <dbReference type="NCBI Taxonomy" id="2079791"/>
    <lineage>
        <taxon>Bacteria</taxon>
        <taxon>Bacillati</taxon>
        <taxon>Actinomycetota</taxon>
        <taxon>Actinomycetes</taxon>
        <taxon>Micrococcales</taxon>
        <taxon>Microbacteriaceae</taxon>
        <taxon>Homoserinimonas</taxon>
    </lineage>
</organism>
<feature type="domain" description="Aminotransferase class I/classII large" evidence="6">
    <location>
        <begin position="94"/>
        <end position="376"/>
    </location>
</feature>
<keyword evidence="4" id="KW-0456">Lyase</keyword>
<dbReference type="EC" id="4.4.1.13" evidence="2"/>
<dbReference type="EMBL" id="QEEX01000001">
    <property type="protein sequence ID" value="PWB96909.1"/>
    <property type="molecule type" value="Genomic_DNA"/>
</dbReference>
<dbReference type="InterPro" id="IPR015422">
    <property type="entry name" value="PyrdxlP-dep_Trfase_small"/>
</dbReference>
<dbReference type="InterPro" id="IPR015424">
    <property type="entry name" value="PyrdxlP-dep_Trfase"/>
</dbReference>
<protein>
    <recommendedName>
        <fullName evidence="2">cysteine-S-conjugate beta-lyase</fullName>
        <ecNumber evidence="2">4.4.1.13</ecNumber>
    </recommendedName>
</protein>
<evidence type="ECO:0000256" key="3">
    <source>
        <dbReference type="ARBA" id="ARBA00022898"/>
    </source>
</evidence>
<evidence type="ECO:0000259" key="6">
    <source>
        <dbReference type="Pfam" id="PF00155"/>
    </source>
</evidence>
<evidence type="ECO:0000313" key="7">
    <source>
        <dbReference type="EMBL" id="PWB96909.1"/>
    </source>
</evidence>
<dbReference type="GO" id="GO:0030170">
    <property type="term" value="F:pyridoxal phosphate binding"/>
    <property type="evidence" value="ECO:0007669"/>
    <property type="project" value="InterPro"/>
</dbReference>
<reference evidence="8" key="1">
    <citation type="submission" date="2018-04" db="EMBL/GenBank/DDBJ databases">
        <authorList>
            <person name="Liu S."/>
            <person name="Wang Z."/>
            <person name="Li J."/>
        </authorList>
    </citation>
    <scope>NUCLEOTIDE SEQUENCE [LARGE SCALE GENOMIC DNA]</scope>
    <source>
        <strain evidence="8">S1194</strain>
    </source>
</reference>
<evidence type="ECO:0000256" key="1">
    <source>
        <dbReference type="ARBA" id="ARBA00001933"/>
    </source>
</evidence>
<dbReference type="InterPro" id="IPR015421">
    <property type="entry name" value="PyrdxlP-dep_Trfase_major"/>
</dbReference>
<accession>A0A2U1SZ71</accession>
<comment type="caution">
    <text evidence="7">The sequence shown here is derived from an EMBL/GenBank/DDBJ whole genome shotgun (WGS) entry which is preliminary data.</text>
</comment>
<dbReference type="GO" id="GO:0008483">
    <property type="term" value="F:transaminase activity"/>
    <property type="evidence" value="ECO:0007669"/>
    <property type="project" value="UniProtKB-KW"/>
</dbReference>
<name>A0A2U1SZ71_9MICO</name>
<dbReference type="GO" id="GO:0047804">
    <property type="term" value="F:cysteine-S-conjugate beta-lyase activity"/>
    <property type="evidence" value="ECO:0007669"/>
    <property type="project" value="UniProtKB-EC"/>
</dbReference>
<keyword evidence="3" id="KW-0663">Pyridoxal phosphate</keyword>
<dbReference type="Gene3D" id="3.40.640.10">
    <property type="entry name" value="Type I PLP-dependent aspartate aminotransferase-like (Major domain)"/>
    <property type="match status" value="1"/>
</dbReference>
<dbReference type="SUPFAM" id="SSF53383">
    <property type="entry name" value="PLP-dependent transferases"/>
    <property type="match status" value="1"/>
</dbReference>
<keyword evidence="7" id="KW-0032">Aminotransferase</keyword>
<dbReference type="Gene3D" id="3.90.1150.10">
    <property type="entry name" value="Aspartate Aminotransferase, domain 1"/>
    <property type="match status" value="1"/>
</dbReference>
<dbReference type="InterPro" id="IPR051798">
    <property type="entry name" value="Class-II_PLP-Dep_Aminotrans"/>
</dbReference>
<comment type="cofactor">
    <cofactor evidence="1">
        <name>pyridoxal 5'-phosphate</name>
        <dbReference type="ChEBI" id="CHEBI:597326"/>
    </cofactor>
</comment>
<evidence type="ECO:0000256" key="4">
    <source>
        <dbReference type="ARBA" id="ARBA00023239"/>
    </source>
</evidence>
<dbReference type="PANTHER" id="PTHR43525">
    <property type="entry name" value="PROTEIN MALY"/>
    <property type="match status" value="1"/>
</dbReference>
<evidence type="ECO:0000313" key="8">
    <source>
        <dbReference type="Proteomes" id="UP000244978"/>
    </source>
</evidence>
<dbReference type="Pfam" id="PF00155">
    <property type="entry name" value="Aminotran_1_2"/>
    <property type="match status" value="1"/>
</dbReference>
<dbReference type="CDD" id="cd00609">
    <property type="entry name" value="AAT_like"/>
    <property type="match status" value="1"/>
</dbReference>
<gene>
    <name evidence="7" type="ORF">DF220_02970</name>
</gene>